<dbReference type="AlphaFoldDB" id="A0A1G6H6C8"/>
<reference evidence="1 2" key="1">
    <citation type="submission" date="2016-09" db="EMBL/GenBank/DDBJ databases">
        <authorList>
            <person name="Capua I."/>
            <person name="De Benedictis P."/>
            <person name="Joannis T."/>
            <person name="Lombin L.H."/>
            <person name="Cattoli G."/>
        </authorList>
    </citation>
    <scope>NUCLEOTIDE SEQUENCE [LARGE SCALE GENOMIC DNA]</scope>
    <source>
        <strain evidence="1 2">A7P-90m</strain>
    </source>
</reference>
<dbReference type="RefSeq" id="WP_092435773.1">
    <property type="nucleotide sequence ID" value="NZ_FMYP01000007.1"/>
</dbReference>
<evidence type="ECO:0000313" key="2">
    <source>
        <dbReference type="Proteomes" id="UP000199452"/>
    </source>
</evidence>
<proteinExistence type="predicted"/>
<dbReference type="EMBL" id="FMYP01000007">
    <property type="protein sequence ID" value="SDB89713.1"/>
    <property type="molecule type" value="Genomic_DNA"/>
</dbReference>
<organism evidence="1 2">
    <name type="scientific">Williamwhitmania taraxaci</name>
    <dbReference type="NCBI Taxonomy" id="1640674"/>
    <lineage>
        <taxon>Bacteria</taxon>
        <taxon>Pseudomonadati</taxon>
        <taxon>Bacteroidota</taxon>
        <taxon>Bacteroidia</taxon>
        <taxon>Bacteroidales</taxon>
        <taxon>Williamwhitmaniaceae</taxon>
        <taxon>Williamwhitmania</taxon>
    </lineage>
</organism>
<name>A0A1G6H6C8_9BACT</name>
<sequence length="200" mass="22759">MKRAIQIILLLLIVFLGYRLVVSINEPVKFKTEMDKRYNKTVSRLKDIRTAQVAFKSKYERYTGNFDSLINFINKDSFVVIKQIGSEEDSVAVAKKMISREKIKISVKDSLFRNQNADSLRFVPFTGGRNQFELAAGVLETGSKVKIKVFECKVPFDILLKGLDRQLIVNINEEKKALDKYPGIMVGSLTEATNNAGNWE</sequence>
<accession>A0A1G6H6C8</accession>
<keyword evidence="2" id="KW-1185">Reference proteome</keyword>
<protein>
    <submittedName>
        <fullName evidence="1">Uncharacterized protein</fullName>
    </submittedName>
</protein>
<dbReference type="Proteomes" id="UP000199452">
    <property type="component" value="Unassembled WGS sequence"/>
</dbReference>
<dbReference type="OrthoDB" id="1466422at2"/>
<evidence type="ECO:0000313" key="1">
    <source>
        <dbReference type="EMBL" id="SDB89713.1"/>
    </source>
</evidence>
<gene>
    <name evidence="1" type="ORF">SAMN05216323_100761</name>
</gene>
<dbReference type="STRING" id="1640674.SAMN05216323_100761"/>